<protein>
    <submittedName>
        <fullName evidence="1">Uncharacterized protein</fullName>
    </submittedName>
</protein>
<dbReference type="AlphaFoldDB" id="A0A2C9VKG0"/>
<organism evidence="1">
    <name type="scientific">Manihot esculenta</name>
    <name type="common">Cassava</name>
    <name type="synonym">Jatropha manihot</name>
    <dbReference type="NCBI Taxonomy" id="3983"/>
    <lineage>
        <taxon>Eukaryota</taxon>
        <taxon>Viridiplantae</taxon>
        <taxon>Streptophyta</taxon>
        <taxon>Embryophyta</taxon>
        <taxon>Tracheophyta</taxon>
        <taxon>Spermatophyta</taxon>
        <taxon>Magnoliopsida</taxon>
        <taxon>eudicotyledons</taxon>
        <taxon>Gunneridae</taxon>
        <taxon>Pentapetalae</taxon>
        <taxon>rosids</taxon>
        <taxon>fabids</taxon>
        <taxon>Malpighiales</taxon>
        <taxon>Euphorbiaceae</taxon>
        <taxon>Crotonoideae</taxon>
        <taxon>Manihoteae</taxon>
        <taxon>Manihot</taxon>
    </lineage>
</organism>
<evidence type="ECO:0000313" key="1">
    <source>
        <dbReference type="EMBL" id="OAY45222.1"/>
    </source>
</evidence>
<proteinExistence type="predicted"/>
<name>A0A2C9VKG0_MANES</name>
<accession>A0A2C9VKG0</accession>
<sequence length="50" mass="6102">MCCPLGEDLVEDYSHVIQDWLRRIRRKMRKQIRPIIILVLFGNHQRIITQ</sequence>
<reference evidence="1" key="1">
    <citation type="submission" date="2016-02" db="EMBL/GenBank/DDBJ databases">
        <title>WGS assembly of Manihot esculenta.</title>
        <authorList>
            <person name="Bredeson J.V."/>
            <person name="Prochnik S.E."/>
            <person name="Lyons J.B."/>
            <person name="Schmutz J."/>
            <person name="Grimwood J."/>
            <person name="Vrebalov J."/>
            <person name="Bart R.S."/>
            <person name="Amuge T."/>
            <person name="Ferguson M.E."/>
            <person name="Green R."/>
            <person name="Putnam N."/>
            <person name="Stites J."/>
            <person name="Rounsley S."/>
            <person name="Rokhsar D.S."/>
        </authorList>
    </citation>
    <scope>NUCLEOTIDE SEQUENCE [LARGE SCALE GENOMIC DNA]</scope>
    <source>
        <tissue evidence="1">Leaf</tissue>
    </source>
</reference>
<gene>
    <name evidence="1" type="ORF">MANES_07G042300</name>
</gene>
<dbReference type="EMBL" id="CM004393">
    <property type="protein sequence ID" value="OAY45222.1"/>
    <property type="molecule type" value="Genomic_DNA"/>
</dbReference>